<dbReference type="Gene3D" id="3.30.70.1070">
    <property type="entry name" value="Sporulation related repeat"/>
    <property type="match status" value="1"/>
</dbReference>
<evidence type="ECO:0000259" key="1">
    <source>
        <dbReference type="PROSITE" id="PS51724"/>
    </source>
</evidence>
<keyword evidence="3" id="KW-1185">Reference proteome</keyword>
<dbReference type="PROSITE" id="PS51257">
    <property type="entry name" value="PROKAR_LIPOPROTEIN"/>
    <property type="match status" value="1"/>
</dbReference>
<dbReference type="Proteomes" id="UP000076404">
    <property type="component" value="Chromosome"/>
</dbReference>
<dbReference type="RefSeq" id="WP_026850383.1">
    <property type="nucleotide sequence ID" value="NZ_CP011454.1"/>
</dbReference>
<dbReference type="STRING" id="1379270.GEMMAAP_06845"/>
<dbReference type="KEGG" id="gph:GEMMAAP_06845"/>
<dbReference type="eggNOG" id="COG3087">
    <property type="taxonomic scope" value="Bacteria"/>
</dbReference>
<dbReference type="GO" id="GO:0042834">
    <property type="term" value="F:peptidoglycan binding"/>
    <property type="evidence" value="ECO:0007669"/>
    <property type="project" value="InterPro"/>
</dbReference>
<dbReference type="InterPro" id="IPR011047">
    <property type="entry name" value="Quinoprotein_ADH-like_sf"/>
</dbReference>
<name>A0A143BHY3_9BACT</name>
<evidence type="ECO:0000313" key="3">
    <source>
        <dbReference type="Proteomes" id="UP000076404"/>
    </source>
</evidence>
<dbReference type="InterPro" id="IPR036680">
    <property type="entry name" value="SPOR-like_sf"/>
</dbReference>
<evidence type="ECO:0000313" key="2">
    <source>
        <dbReference type="EMBL" id="AMW04638.1"/>
    </source>
</evidence>
<feature type="domain" description="SPOR" evidence="1">
    <location>
        <begin position="424"/>
        <end position="501"/>
    </location>
</feature>
<proteinExistence type="predicted"/>
<dbReference type="Gene3D" id="2.130.10.10">
    <property type="entry name" value="YVTN repeat-like/Quinoprotein amine dehydrogenase"/>
    <property type="match status" value="1"/>
</dbReference>
<dbReference type="SUPFAM" id="SSF110997">
    <property type="entry name" value="Sporulation related repeat"/>
    <property type="match status" value="1"/>
</dbReference>
<dbReference type="SUPFAM" id="SSF50998">
    <property type="entry name" value="Quinoprotein alcohol dehydrogenase-like"/>
    <property type="match status" value="1"/>
</dbReference>
<gene>
    <name evidence="2" type="ORF">GEMMAAP_06845</name>
</gene>
<organism evidence="2 3">
    <name type="scientific">Gemmatimonas phototrophica</name>
    <dbReference type="NCBI Taxonomy" id="1379270"/>
    <lineage>
        <taxon>Bacteria</taxon>
        <taxon>Pseudomonadati</taxon>
        <taxon>Gemmatimonadota</taxon>
        <taxon>Gemmatimonadia</taxon>
        <taxon>Gemmatimonadales</taxon>
        <taxon>Gemmatimonadaceae</taxon>
        <taxon>Gemmatimonas</taxon>
    </lineage>
</organism>
<dbReference type="InterPro" id="IPR015943">
    <property type="entry name" value="WD40/YVTN_repeat-like_dom_sf"/>
</dbReference>
<dbReference type="Pfam" id="PF05036">
    <property type="entry name" value="SPOR"/>
    <property type="match status" value="1"/>
</dbReference>
<accession>A0A143BHY3</accession>
<protein>
    <recommendedName>
        <fullName evidence="1">SPOR domain-containing protein</fullName>
    </recommendedName>
</protein>
<reference evidence="2 3" key="1">
    <citation type="journal article" date="2014" name="Proc. Natl. Acad. Sci. U.S.A.">
        <title>Functional type 2 photosynthetic reaction centers found in the rare bacterial phylum Gemmatimonadetes.</title>
        <authorList>
            <person name="Zeng Y."/>
            <person name="Feng F."/>
            <person name="Medova H."/>
            <person name="Dean J."/>
            <person name="Koblizek M."/>
        </authorList>
    </citation>
    <scope>NUCLEOTIDE SEQUENCE [LARGE SCALE GENOMIC DNA]</scope>
    <source>
        <strain evidence="2 3">AP64</strain>
    </source>
</reference>
<dbReference type="PROSITE" id="PS51724">
    <property type="entry name" value="SPOR"/>
    <property type="match status" value="1"/>
</dbReference>
<sequence length="501" mass="52849">MRTLLASALVLLACGCSDRSSRPSGADATPSIPGGPDPIVLRVSRNGGVLTAARYPALDTTIWRSASRVPPLNRFVAFGAEDGYLAAVDTSGAPVRVDLRVGSVTVAREDTVRAVSSADGGSIYALTAGGDIARYTPSGSDWSFTPPLPAQTLFAQPDGSVVVAGARGDRAIVWRVRPPQQTVSDSISFDVGGDERSLGETIERTAGNIGDRVYFGANEDVLAVRTRDLGKALDVSMGDPVRAITATPSGDRLFVALEGEEALRIVDRFEEGITGKIALPGVPRALRMDPMGRVLLAQGNKDSVFVVSLASDEVMGVVQSEWRGDLPLVLPDAAIAVTRGDDVVFAHPTSLKDMRVVEGGANSFWHTLRWNGFRPRAAGLDQPVQFRTSAPRDSADRLPDSLRAAAESTAVRTDSAAGSTGAGAPPTGQFTVSFAAILDETQARSLAARIRVDGQSPRITTSERAGKTLFRVVLGPFPTRPEAERVGKASGQSYWIFEGAP</sequence>
<dbReference type="InterPro" id="IPR007730">
    <property type="entry name" value="SPOR-like_dom"/>
</dbReference>
<dbReference type="EMBL" id="CP011454">
    <property type="protein sequence ID" value="AMW04638.1"/>
    <property type="molecule type" value="Genomic_DNA"/>
</dbReference>
<dbReference type="OrthoDB" id="9766672at2"/>
<reference evidence="2 3" key="2">
    <citation type="journal article" date="2016" name="Environ. Microbiol. Rep.">
        <title>Metagenomic evidence for the presence of phototrophic Gemmatimonadetes bacteria in diverse environments.</title>
        <authorList>
            <person name="Zeng Y."/>
            <person name="Baumbach J."/>
            <person name="Barbosa E.G."/>
            <person name="Azevedo V."/>
            <person name="Zhang C."/>
            <person name="Koblizek M."/>
        </authorList>
    </citation>
    <scope>NUCLEOTIDE SEQUENCE [LARGE SCALE GENOMIC DNA]</scope>
    <source>
        <strain evidence="2 3">AP64</strain>
    </source>
</reference>
<dbReference type="AlphaFoldDB" id="A0A143BHY3"/>